<dbReference type="Gene3D" id="1.50.10.20">
    <property type="match status" value="1"/>
</dbReference>
<sequence>MAGAYFYQNVNGIVDRLLSEQLSDGGWNCDASDGSTRSSFNTTICVLEALLQYERTRGGTSEVTAARLRGQEYLLERGLLRRRSTGEVIERDRKSGAEWTHFAFPTWWYYDVLRGLDYLRDAEITPDERVAEAIELVASKGQGDGC</sequence>
<reference evidence="2" key="1">
    <citation type="journal article" date="2019" name="Int. J. Syst. Evol. Microbiol.">
        <title>The Global Catalogue of Microorganisms (GCM) 10K type strain sequencing project: providing services to taxonomists for standard genome sequencing and annotation.</title>
        <authorList>
            <consortium name="The Broad Institute Genomics Platform"/>
            <consortium name="The Broad Institute Genome Sequencing Center for Infectious Disease"/>
            <person name="Wu L."/>
            <person name="Ma J."/>
        </authorList>
    </citation>
    <scope>NUCLEOTIDE SEQUENCE [LARGE SCALE GENOMIC DNA]</scope>
    <source>
        <strain evidence="2">CGMCC 1.12286</strain>
    </source>
</reference>
<dbReference type="RefSeq" id="WP_377943498.1">
    <property type="nucleotide sequence ID" value="NZ_JBHUCX010000032.1"/>
</dbReference>
<dbReference type="InterPro" id="IPR008930">
    <property type="entry name" value="Terpenoid_cyclase/PrenylTrfase"/>
</dbReference>
<dbReference type="Proteomes" id="UP001597079">
    <property type="component" value="Unassembled WGS sequence"/>
</dbReference>
<protein>
    <submittedName>
        <fullName evidence="1">Uncharacterized protein</fullName>
    </submittedName>
</protein>
<dbReference type="SUPFAM" id="SSF48239">
    <property type="entry name" value="Terpenoid cyclases/Protein prenyltransferases"/>
    <property type="match status" value="1"/>
</dbReference>
<keyword evidence="2" id="KW-1185">Reference proteome</keyword>
<dbReference type="EMBL" id="JBHUCX010000032">
    <property type="protein sequence ID" value="MFD1675613.1"/>
    <property type="molecule type" value="Genomic_DNA"/>
</dbReference>
<gene>
    <name evidence="1" type="ORF">ACFSB2_13005</name>
</gene>
<accession>A0ABW4JHZ9</accession>
<evidence type="ECO:0000313" key="2">
    <source>
        <dbReference type="Proteomes" id="UP001597079"/>
    </source>
</evidence>
<proteinExistence type="predicted"/>
<name>A0ABW4JHZ9_9BACL</name>
<comment type="caution">
    <text evidence="1">The sequence shown here is derived from an EMBL/GenBank/DDBJ whole genome shotgun (WGS) entry which is preliminary data.</text>
</comment>
<organism evidence="1 2">
    <name type="scientific">Alicyclobacillus fodiniaquatilis</name>
    <dbReference type="NCBI Taxonomy" id="1661150"/>
    <lineage>
        <taxon>Bacteria</taxon>
        <taxon>Bacillati</taxon>
        <taxon>Bacillota</taxon>
        <taxon>Bacilli</taxon>
        <taxon>Bacillales</taxon>
        <taxon>Alicyclobacillaceae</taxon>
        <taxon>Alicyclobacillus</taxon>
    </lineage>
</organism>
<evidence type="ECO:0000313" key="1">
    <source>
        <dbReference type="EMBL" id="MFD1675613.1"/>
    </source>
</evidence>